<dbReference type="SUPFAM" id="SSF57783">
    <property type="entry name" value="Zinc beta-ribbon"/>
    <property type="match status" value="1"/>
</dbReference>
<dbReference type="NCBIfam" id="TIGR01613">
    <property type="entry name" value="primase_Cterm"/>
    <property type="match status" value="1"/>
</dbReference>
<dbReference type="Pfam" id="PF12965">
    <property type="entry name" value="DUF3854"/>
    <property type="match status" value="1"/>
</dbReference>
<dbReference type="Pfam" id="PF08273">
    <property type="entry name" value="Zn_Ribbon_Prim"/>
    <property type="match status" value="1"/>
</dbReference>
<dbReference type="InterPro" id="IPR051620">
    <property type="entry name" value="ORF904-like_C"/>
</dbReference>
<comment type="caution">
    <text evidence="6">The sequence shown here is derived from an EMBL/GenBank/DDBJ whole genome shotgun (WGS) entry which is preliminary data.</text>
</comment>
<dbReference type="PANTHER" id="PTHR35372">
    <property type="entry name" value="ATP BINDING PROTEIN-RELATED"/>
    <property type="match status" value="1"/>
</dbReference>
<evidence type="ECO:0000256" key="4">
    <source>
        <dbReference type="SAM" id="MobiDB-lite"/>
    </source>
</evidence>
<keyword evidence="7" id="KW-1185">Reference proteome</keyword>
<keyword evidence="3" id="KW-0067">ATP-binding</keyword>
<dbReference type="RefSeq" id="WP_230276642.1">
    <property type="nucleotide sequence ID" value="NZ_JAJKFW010000062.1"/>
</dbReference>
<feature type="compositionally biased region" description="Low complexity" evidence="4">
    <location>
        <begin position="99"/>
        <end position="109"/>
    </location>
</feature>
<dbReference type="PANTHER" id="PTHR35372:SF2">
    <property type="entry name" value="SF3 HELICASE DOMAIN-CONTAINING PROTEIN"/>
    <property type="match status" value="1"/>
</dbReference>
<feature type="domain" description="SF3 helicase" evidence="5">
    <location>
        <begin position="576"/>
        <end position="736"/>
    </location>
</feature>
<dbReference type="InterPro" id="IPR013237">
    <property type="entry name" value="Phage_T7_Gp4_N"/>
</dbReference>
<dbReference type="InterPro" id="IPR006500">
    <property type="entry name" value="Helicase_put_C_phage/plasmid"/>
</dbReference>
<protein>
    <submittedName>
        <fullName evidence="6">Phage/plasmid primase, P4 family</fullName>
    </submittedName>
</protein>
<name>A0ABS8NNA3_9BACT</name>
<feature type="region of interest" description="Disordered" evidence="4">
    <location>
        <begin position="92"/>
        <end position="123"/>
    </location>
</feature>
<keyword evidence="2" id="KW-0378">Hydrolase</keyword>
<dbReference type="Pfam" id="PF19263">
    <property type="entry name" value="DUF5906"/>
    <property type="match status" value="1"/>
</dbReference>
<evidence type="ECO:0000259" key="5">
    <source>
        <dbReference type="PROSITE" id="PS51206"/>
    </source>
</evidence>
<dbReference type="EMBL" id="JAJKFW010000062">
    <property type="protein sequence ID" value="MCC9644985.1"/>
    <property type="molecule type" value="Genomic_DNA"/>
</dbReference>
<dbReference type="InterPro" id="IPR045455">
    <property type="entry name" value="NrS-1_pol-like_helicase"/>
</dbReference>
<organism evidence="6 7">
    <name type="scientific">Rhodopirellula halodulae</name>
    <dbReference type="NCBI Taxonomy" id="2894198"/>
    <lineage>
        <taxon>Bacteria</taxon>
        <taxon>Pseudomonadati</taxon>
        <taxon>Planctomycetota</taxon>
        <taxon>Planctomycetia</taxon>
        <taxon>Pirellulales</taxon>
        <taxon>Pirellulaceae</taxon>
        <taxon>Rhodopirellula</taxon>
    </lineage>
</organism>
<proteinExistence type="predicted"/>
<evidence type="ECO:0000313" key="6">
    <source>
        <dbReference type="EMBL" id="MCC9644985.1"/>
    </source>
</evidence>
<dbReference type="Pfam" id="PF08706">
    <property type="entry name" value="D5_N"/>
    <property type="match status" value="1"/>
</dbReference>
<dbReference type="Proteomes" id="UP001430306">
    <property type="component" value="Unassembled WGS sequence"/>
</dbReference>
<keyword evidence="1" id="KW-0547">Nucleotide-binding</keyword>
<evidence type="ECO:0000256" key="2">
    <source>
        <dbReference type="ARBA" id="ARBA00022801"/>
    </source>
</evidence>
<reference evidence="6" key="1">
    <citation type="submission" date="2021-11" db="EMBL/GenBank/DDBJ databases">
        <title>Genome sequence.</title>
        <authorList>
            <person name="Sun Q."/>
        </authorList>
    </citation>
    <scope>NUCLEOTIDE SEQUENCE</scope>
    <source>
        <strain evidence="6">JC740</strain>
    </source>
</reference>
<dbReference type="InterPro" id="IPR024385">
    <property type="entry name" value="DUF3854"/>
</dbReference>
<dbReference type="InterPro" id="IPR014015">
    <property type="entry name" value="Helicase_SF3_DNA-vir"/>
</dbReference>
<dbReference type="SUPFAM" id="SSF52540">
    <property type="entry name" value="P-loop containing nucleoside triphosphate hydrolases"/>
    <property type="match status" value="1"/>
</dbReference>
<dbReference type="InterPro" id="IPR014818">
    <property type="entry name" value="Phage/plasmid_primase_P4_C"/>
</dbReference>
<evidence type="ECO:0000256" key="3">
    <source>
        <dbReference type="ARBA" id="ARBA00022840"/>
    </source>
</evidence>
<dbReference type="SMART" id="SM00778">
    <property type="entry name" value="Prim_Zn_Ribbon"/>
    <property type="match status" value="1"/>
</dbReference>
<evidence type="ECO:0000313" key="7">
    <source>
        <dbReference type="Proteomes" id="UP001430306"/>
    </source>
</evidence>
<gene>
    <name evidence="6" type="ORF">LOC71_22135</name>
</gene>
<accession>A0ABS8NNA3</accession>
<evidence type="ECO:0000256" key="1">
    <source>
        <dbReference type="ARBA" id="ARBA00022741"/>
    </source>
</evidence>
<dbReference type="InterPro" id="IPR027417">
    <property type="entry name" value="P-loop_NTPase"/>
</dbReference>
<dbReference type="Gene3D" id="3.40.50.300">
    <property type="entry name" value="P-loop containing nucleotide triphosphate hydrolases"/>
    <property type="match status" value="1"/>
</dbReference>
<dbReference type="PROSITE" id="PS51206">
    <property type="entry name" value="SF3_HELICASE_1"/>
    <property type="match status" value="1"/>
</dbReference>
<sequence length="883" mass="98826">MADAVGRWRELLHIHANITNEYICTHEIPCPTCGGETRWRVYDDFDETGGARCNHCGDGRGFADGFGVIMWRRNCSFPEALQLVDDYLDGTPASDRASKSPAKALSASSTNRSQTPDSSDADYIDQTLRRIGELLGLSDSHRQHLVDRGFTSATIGRVGFWSLGLPHQTLTMATMYGQDRRFPDRVPGFKGLSPGSSEGLAIPVRDSRGRIAGTQLRHFAPNAKSKYTWLKGNVSSGSRVHHTPGFNEGRANEIRVTEGPIKAELAYQFTGVPAMAIAGVSSIRRLMPEIDTANPKVVRVAFDMDAESNKAVAKAISDTVKHCQANETKVIVETWSPKFKGIDDALTAGADIKELRTDAEIDRFLDSLGNESKPPAIKIEPDDPERLAQSNLSAYRATGRDLCFWRGNWFTYKGKSWQRQSSQYIRSRIRSFIEQEFVSLCIEETEQYEAWLTSEKYDEKSDKGPPKKRKTTSPLVTNVLDATQSMVVVPDHVEMGCLLSDRKPRNYWVVENGIIDLDALASGTGEKSAFLTKHTSDWFDVHSHGYAFDVDAACPNWIAFLRTTFRDPDTDMIDDESIDTLQRWFGYCLDPRVSLQKMLFLLGPSRSGKGVIGRILKRLIGEAFTASPKLKDFAGDFGMATLLNKRLAVIGDAKLDRYRHDTESILETLLGVIGEDSVDVNRKRVDAVTSVNLPVKFMLLANSMPSFRDAAMAIVNRTVVIQFRNSFAGREDTELTKKLFDEIDGIFFWSLIGFQKMVGDFRLPQPASGQSAIENFRKLVSPIRSFVDEFCEIESDGDKQLEIPTVEIFEAWKFHCGKVGRDHVGTRSGFVRQLTDAFPAITEERKRLFSGKREFRLVNIDLTDEARKNVTQNGDQDSEEESS</sequence>